<name>X1I4F6_9ZZZZ</name>
<dbReference type="AlphaFoldDB" id="X1I4F6"/>
<dbReference type="EMBL" id="BARU01042854">
    <property type="protein sequence ID" value="GAH76582.1"/>
    <property type="molecule type" value="Genomic_DNA"/>
</dbReference>
<gene>
    <name evidence="1" type="ORF">S03H2_65756</name>
</gene>
<protein>
    <submittedName>
        <fullName evidence="1">Uncharacterized protein</fullName>
    </submittedName>
</protein>
<comment type="caution">
    <text evidence="1">The sequence shown here is derived from an EMBL/GenBank/DDBJ whole genome shotgun (WGS) entry which is preliminary data.</text>
</comment>
<reference evidence="1" key="1">
    <citation type="journal article" date="2014" name="Front. Microbiol.">
        <title>High frequency of phylogenetically diverse reductive dehalogenase-homologous genes in deep subseafloor sedimentary metagenomes.</title>
        <authorList>
            <person name="Kawai M."/>
            <person name="Futagami T."/>
            <person name="Toyoda A."/>
            <person name="Takaki Y."/>
            <person name="Nishi S."/>
            <person name="Hori S."/>
            <person name="Arai W."/>
            <person name="Tsubouchi T."/>
            <person name="Morono Y."/>
            <person name="Uchiyama I."/>
            <person name="Ito T."/>
            <person name="Fujiyama A."/>
            <person name="Inagaki F."/>
            <person name="Takami H."/>
        </authorList>
    </citation>
    <scope>NUCLEOTIDE SEQUENCE</scope>
    <source>
        <strain evidence="1">Expedition CK06-06</strain>
    </source>
</reference>
<evidence type="ECO:0000313" key="1">
    <source>
        <dbReference type="EMBL" id="GAH76582.1"/>
    </source>
</evidence>
<organism evidence="1">
    <name type="scientific">marine sediment metagenome</name>
    <dbReference type="NCBI Taxonomy" id="412755"/>
    <lineage>
        <taxon>unclassified sequences</taxon>
        <taxon>metagenomes</taxon>
        <taxon>ecological metagenomes</taxon>
    </lineage>
</organism>
<proteinExistence type="predicted"/>
<feature type="non-terminal residue" evidence="1">
    <location>
        <position position="201"/>
    </location>
</feature>
<sequence>LCRECSEALTFVARSKGQIDYKTLMAKYTSFLTTSGYSAAEVTNKFEFPRKTLDLLYPYSCYMGLPASRLDFTIWASLLHLYITQGAYIPKGTSHQMCAAIDTRIRELGGQTEYNSLLILLLGMLSFLISFSKNSYIACGPQMKNVFPSIGPAYFLINSAVMKPEGPLQFSLGSLQMFTTLILSGPHGNMYFDDLRDSNEI</sequence>
<feature type="non-terminal residue" evidence="1">
    <location>
        <position position="1"/>
    </location>
</feature>
<accession>X1I4F6</accession>